<keyword evidence="1" id="KW-0175">Coiled coil</keyword>
<organism evidence="3 4">
    <name type="scientific">Priestia veravalensis</name>
    <dbReference type="NCBI Taxonomy" id="1414648"/>
    <lineage>
        <taxon>Bacteria</taxon>
        <taxon>Bacillati</taxon>
        <taxon>Bacillota</taxon>
        <taxon>Bacilli</taxon>
        <taxon>Bacillales</taxon>
        <taxon>Bacillaceae</taxon>
        <taxon>Priestia</taxon>
    </lineage>
</organism>
<dbReference type="NCBIfam" id="TIGR02867">
    <property type="entry name" value="spore_II_P"/>
    <property type="match status" value="1"/>
</dbReference>
<dbReference type="Pfam" id="PF07454">
    <property type="entry name" value="SpoIIP"/>
    <property type="match status" value="1"/>
</dbReference>
<sequence length="392" mass="45055">MKHIKGRRPIEKPERYTKRSIFAFIIIFSSLIAVLILNPVSKNYVYTHTLNQWIRNSPGESMMYIIGTENKYFRQVLPNDSKPPNTLSVIIELLTDIQSQRTASLLLDEIPGFKTFDTKIIVAGEGTNYSNLPIESSPPMDVLLKEIELSEENLKEIEETDQNIEHKHEEPSKTTEGKKVAFIYHTHSRESFLPYLKGEDNPDNAHDSKMNIMLVGKKLGEQLEQKGIGTEVNTTDIVKELESKGLDYRSSYKMTREILQTSTNQNRDLTFFFDLHRDSQRRAVTTKKIQGKDYARLFFIIGTEYNNYEKNLQFAKGLNTRLEQKYPGISRGIFEKNKSQGNGVYNQDLSTHSIIIEVGGVDNTLEEMYRTTDALAEVIAEYYWQAEAVSNQ</sequence>
<dbReference type="InterPro" id="IPR010897">
    <property type="entry name" value="Spore_II_P"/>
</dbReference>
<gene>
    <name evidence="3" type="ORF">AS180_19445</name>
</gene>
<dbReference type="EMBL" id="LNQP01000096">
    <property type="protein sequence ID" value="KSU86286.1"/>
    <property type="molecule type" value="Genomic_DNA"/>
</dbReference>
<name>A0A0V8JGW4_9BACI</name>
<keyword evidence="2" id="KW-0812">Transmembrane</keyword>
<evidence type="ECO:0000313" key="4">
    <source>
        <dbReference type="Proteomes" id="UP000053681"/>
    </source>
</evidence>
<protein>
    <recommendedName>
        <fullName evidence="5">Stage II sporulation protein P</fullName>
    </recommendedName>
</protein>
<accession>A0A0V8JGW4</accession>
<dbReference type="Proteomes" id="UP000053681">
    <property type="component" value="Unassembled WGS sequence"/>
</dbReference>
<evidence type="ECO:0008006" key="5">
    <source>
        <dbReference type="Google" id="ProtNLM"/>
    </source>
</evidence>
<proteinExistence type="predicted"/>
<evidence type="ECO:0000313" key="3">
    <source>
        <dbReference type="EMBL" id="KSU86286.1"/>
    </source>
</evidence>
<keyword evidence="4" id="KW-1185">Reference proteome</keyword>
<feature type="coiled-coil region" evidence="1">
    <location>
        <begin position="140"/>
        <end position="167"/>
    </location>
</feature>
<dbReference type="RefSeq" id="WP_062687353.1">
    <property type="nucleotide sequence ID" value="NZ_KQ758710.1"/>
</dbReference>
<dbReference type="AlphaFoldDB" id="A0A0V8JGW4"/>
<keyword evidence="2" id="KW-0472">Membrane</keyword>
<evidence type="ECO:0000256" key="2">
    <source>
        <dbReference type="SAM" id="Phobius"/>
    </source>
</evidence>
<reference evidence="3 4" key="1">
    <citation type="submission" date="2015-11" db="EMBL/GenBank/DDBJ databases">
        <title>Bacillus caseinolyticus sp nov.</title>
        <authorList>
            <person name="Dastager S.G."/>
            <person name="Mawlankar R."/>
        </authorList>
    </citation>
    <scope>NUCLEOTIDE SEQUENCE [LARGE SCALE GENOMIC DNA]</scope>
    <source>
        <strain evidence="3 4">SGD-V-76</strain>
    </source>
</reference>
<keyword evidence="2" id="KW-1133">Transmembrane helix</keyword>
<dbReference type="SUPFAM" id="SSF53187">
    <property type="entry name" value="Zn-dependent exopeptidases"/>
    <property type="match status" value="1"/>
</dbReference>
<evidence type="ECO:0000256" key="1">
    <source>
        <dbReference type="SAM" id="Coils"/>
    </source>
</evidence>
<feature type="transmembrane region" description="Helical" evidence="2">
    <location>
        <begin position="21"/>
        <end position="40"/>
    </location>
</feature>
<comment type="caution">
    <text evidence="3">The sequence shown here is derived from an EMBL/GenBank/DDBJ whole genome shotgun (WGS) entry which is preliminary data.</text>
</comment>